<gene>
    <name evidence="2" type="ORF">IAD31_04610</name>
</gene>
<organism evidence="2 3">
    <name type="scientific">Candidatus Enterenecus faecium</name>
    <dbReference type="NCBI Taxonomy" id="2840780"/>
    <lineage>
        <taxon>Bacteria</taxon>
        <taxon>Bacillati</taxon>
        <taxon>Bacillota</taxon>
        <taxon>Clostridia</taxon>
        <taxon>Eubacteriales</taxon>
        <taxon>Candidatus Enterenecus</taxon>
    </lineage>
</organism>
<dbReference type="AlphaFoldDB" id="A0A9D1CGB8"/>
<dbReference type="EMBL" id="DVFO01000046">
    <property type="protein sequence ID" value="HIQ60861.1"/>
    <property type="molecule type" value="Genomic_DNA"/>
</dbReference>
<evidence type="ECO:0000256" key="1">
    <source>
        <dbReference type="SAM" id="MobiDB-lite"/>
    </source>
</evidence>
<comment type="caution">
    <text evidence="2">The sequence shown here is derived from an EMBL/GenBank/DDBJ whole genome shotgun (WGS) entry which is preliminary data.</text>
</comment>
<reference evidence="2" key="2">
    <citation type="journal article" date="2021" name="PeerJ">
        <title>Extensive microbial diversity within the chicken gut microbiome revealed by metagenomics and culture.</title>
        <authorList>
            <person name="Gilroy R."/>
            <person name="Ravi A."/>
            <person name="Getino M."/>
            <person name="Pursley I."/>
            <person name="Horton D.L."/>
            <person name="Alikhan N.F."/>
            <person name="Baker D."/>
            <person name="Gharbi K."/>
            <person name="Hall N."/>
            <person name="Watson M."/>
            <person name="Adriaenssens E.M."/>
            <person name="Foster-Nyarko E."/>
            <person name="Jarju S."/>
            <person name="Secka A."/>
            <person name="Antonio M."/>
            <person name="Oren A."/>
            <person name="Chaudhuri R.R."/>
            <person name="La Ragione R."/>
            <person name="Hildebrand F."/>
            <person name="Pallen M.J."/>
        </authorList>
    </citation>
    <scope>NUCLEOTIDE SEQUENCE</scope>
    <source>
        <strain evidence="2">ChiGjej2B2-12916</strain>
    </source>
</reference>
<feature type="compositionally biased region" description="Basic and acidic residues" evidence="1">
    <location>
        <begin position="207"/>
        <end position="221"/>
    </location>
</feature>
<accession>A0A9D1CGB8</accession>
<sequence>MMIWIVLGCVVLALALLLLVPVRAKASYSQEGVRLALALGPITVPVVPRPAKRPKKKKKQPKEPKKTPQSEKEKTKNLLGNLLNPGSWKKFQRYLPLICEAAGELRRKIIVRKLKMHLIWAGKDPASAAIGYGMINGVIGGIWNLIDGNFRVKDHKFVVDLDYDKKEPQVSAQAELSLTVGQCLSFALRYIKKLAAIKAEEGGTTQHSKEVNSHERTKASH</sequence>
<evidence type="ECO:0000313" key="3">
    <source>
        <dbReference type="Proteomes" id="UP000886879"/>
    </source>
</evidence>
<protein>
    <submittedName>
        <fullName evidence="2">DUF2953 domain-containing protein</fullName>
    </submittedName>
</protein>
<dbReference type="Pfam" id="PF11167">
    <property type="entry name" value="DUF2953"/>
    <property type="match status" value="1"/>
</dbReference>
<feature type="region of interest" description="Disordered" evidence="1">
    <location>
        <begin position="48"/>
        <end position="80"/>
    </location>
</feature>
<feature type="compositionally biased region" description="Basic residues" evidence="1">
    <location>
        <begin position="50"/>
        <end position="60"/>
    </location>
</feature>
<feature type="compositionally biased region" description="Basic and acidic residues" evidence="1">
    <location>
        <begin position="61"/>
        <end position="76"/>
    </location>
</feature>
<reference evidence="2" key="1">
    <citation type="submission" date="2020-10" db="EMBL/GenBank/DDBJ databases">
        <authorList>
            <person name="Gilroy R."/>
        </authorList>
    </citation>
    <scope>NUCLEOTIDE SEQUENCE</scope>
    <source>
        <strain evidence="2">ChiGjej2B2-12916</strain>
    </source>
</reference>
<feature type="region of interest" description="Disordered" evidence="1">
    <location>
        <begin position="202"/>
        <end position="221"/>
    </location>
</feature>
<evidence type="ECO:0000313" key="2">
    <source>
        <dbReference type="EMBL" id="HIQ60861.1"/>
    </source>
</evidence>
<dbReference type="InterPro" id="IPR021338">
    <property type="entry name" value="DUF2953"/>
</dbReference>
<dbReference type="Proteomes" id="UP000886879">
    <property type="component" value="Unassembled WGS sequence"/>
</dbReference>
<name>A0A9D1CGB8_9FIRM</name>
<proteinExistence type="predicted"/>